<sequence>MKQAAHKILHMWRVFVAIFRMSIMMHLTTPLGGVMKFASVFVDMLIYVVFAKIIFSYIPAVGGFSNDQLYMIVGTSMLIEWISWFTFRAGTAQTPDKIQSGKIESVFIRPLPAPFLAFFTRMDIEDVTRAVTGLMLIVPHAAAIASPTALHVALYAIALLGSSAIYYALLASISPLAFFFGKLDGLWAVVNDINNMGRYPFTIFTRKVRWIFFTILPTAFLGSVPTLILTTNDHWQWLALTFAVAGIGIWISVLIWNWAASHYSGASG</sequence>
<organism evidence="2 3">
    <name type="scientific">Candidatus Magasanikbacteria bacterium RIFCSPHIGHO2_01_FULL_50_8</name>
    <dbReference type="NCBI Taxonomy" id="1798674"/>
    <lineage>
        <taxon>Bacteria</taxon>
        <taxon>Candidatus Magasanikiibacteriota</taxon>
    </lineage>
</organism>
<feature type="transmembrane region" description="Helical" evidence="1">
    <location>
        <begin position="37"/>
        <end position="57"/>
    </location>
</feature>
<dbReference type="Pfam" id="PF06182">
    <property type="entry name" value="ABC2_membrane_6"/>
    <property type="match status" value="1"/>
</dbReference>
<name>A0A1F6LVW8_9BACT</name>
<dbReference type="PANTHER" id="PTHR36833">
    <property type="entry name" value="SLR0610 PROTEIN-RELATED"/>
    <property type="match status" value="1"/>
</dbReference>
<keyword evidence="1" id="KW-0812">Transmembrane</keyword>
<dbReference type="Proteomes" id="UP000176329">
    <property type="component" value="Unassembled WGS sequence"/>
</dbReference>
<keyword evidence="1" id="KW-0472">Membrane</keyword>
<dbReference type="AlphaFoldDB" id="A0A1F6LVW8"/>
<dbReference type="InterPro" id="IPR010390">
    <property type="entry name" value="ABC-2_transporter-like"/>
</dbReference>
<dbReference type="PANTHER" id="PTHR36833:SF1">
    <property type="entry name" value="INTEGRAL MEMBRANE TRANSPORT PROTEIN"/>
    <property type="match status" value="1"/>
</dbReference>
<evidence type="ECO:0008006" key="4">
    <source>
        <dbReference type="Google" id="ProtNLM"/>
    </source>
</evidence>
<feature type="transmembrane region" description="Helical" evidence="1">
    <location>
        <begin position="235"/>
        <end position="259"/>
    </location>
</feature>
<keyword evidence="1" id="KW-1133">Transmembrane helix</keyword>
<feature type="transmembrane region" description="Helical" evidence="1">
    <location>
        <begin position="164"/>
        <end position="189"/>
    </location>
</feature>
<evidence type="ECO:0000313" key="3">
    <source>
        <dbReference type="Proteomes" id="UP000176329"/>
    </source>
</evidence>
<dbReference type="EMBL" id="MFPV01000003">
    <property type="protein sequence ID" value="OGH63474.1"/>
    <property type="molecule type" value="Genomic_DNA"/>
</dbReference>
<gene>
    <name evidence="2" type="ORF">A2848_02925</name>
</gene>
<feature type="transmembrane region" description="Helical" evidence="1">
    <location>
        <begin position="12"/>
        <end position="31"/>
    </location>
</feature>
<comment type="caution">
    <text evidence="2">The sequence shown here is derived from an EMBL/GenBank/DDBJ whole genome shotgun (WGS) entry which is preliminary data.</text>
</comment>
<evidence type="ECO:0000313" key="2">
    <source>
        <dbReference type="EMBL" id="OGH63474.1"/>
    </source>
</evidence>
<reference evidence="2 3" key="1">
    <citation type="journal article" date="2016" name="Nat. Commun.">
        <title>Thousands of microbial genomes shed light on interconnected biogeochemical processes in an aquifer system.</title>
        <authorList>
            <person name="Anantharaman K."/>
            <person name="Brown C.T."/>
            <person name="Hug L.A."/>
            <person name="Sharon I."/>
            <person name="Castelle C.J."/>
            <person name="Probst A.J."/>
            <person name="Thomas B.C."/>
            <person name="Singh A."/>
            <person name="Wilkins M.J."/>
            <person name="Karaoz U."/>
            <person name="Brodie E.L."/>
            <person name="Williams K.H."/>
            <person name="Hubbard S.S."/>
            <person name="Banfield J.F."/>
        </authorList>
    </citation>
    <scope>NUCLEOTIDE SEQUENCE [LARGE SCALE GENOMIC DNA]</scope>
</reference>
<proteinExistence type="predicted"/>
<protein>
    <recommendedName>
        <fullName evidence="4">ABC transporter permease</fullName>
    </recommendedName>
</protein>
<feature type="transmembrane region" description="Helical" evidence="1">
    <location>
        <begin position="210"/>
        <end position="229"/>
    </location>
</feature>
<evidence type="ECO:0000256" key="1">
    <source>
        <dbReference type="SAM" id="Phobius"/>
    </source>
</evidence>
<feature type="transmembrane region" description="Helical" evidence="1">
    <location>
        <begin position="136"/>
        <end position="158"/>
    </location>
</feature>
<accession>A0A1F6LVW8</accession>